<name>A0ABR0ANT2_9CRUS</name>
<reference evidence="1 2" key="1">
    <citation type="journal article" date="2023" name="Nucleic Acids Res.">
        <title>The hologenome of Daphnia magna reveals possible DNA methylation and microbiome-mediated evolution of the host genome.</title>
        <authorList>
            <person name="Chaturvedi A."/>
            <person name="Li X."/>
            <person name="Dhandapani V."/>
            <person name="Marshall H."/>
            <person name="Kissane S."/>
            <person name="Cuenca-Cambronero M."/>
            <person name="Asole G."/>
            <person name="Calvet F."/>
            <person name="Ruiz-Romero M."/>
            <person name="Marangio P."/>
            <person name="Guigo R."/>
            <person name="Rago D."/>
            <person name="Mirbahai L."/>
            <person name="Eastwood N."/>
            <person name="Colbourne J.K."/>
            <person name="Zhou J."/>
            <person name="Mallon E."/>
            <person name="Orsini L."/>
        </authorList>
    </citation>
    <scope>NUCLEOTIDE SEQUENCE [LARGE SCALE GENOMIC DNA]</scope>
    <source>
        <strain evidence="1">LRV0_1</strain>
    </source>
</reference>
<proteinExistence type="predicted"/>
<sequence>MAHLSHLFKEVRKCLDTSTDSPFPFSPSSINHAVNMEKVLKTVLKRETDILWKEEGDAGEQQLFIFLSSDHGHLICNDPLDAQREITFWYPIDNLNRRFKTRIK</sequence>
<accession>A0ABR0ANT2</accession>
<organism evidence="1 2">
    <name type="scientific">Daphnia magna</name>
    <dbReference type="NCBI Taxonomy" id="35525"/>
    <lineage>
        <taxon>Eukaryota</taxon>
        <taxon>Metazoa</taxon>
        <taxon>Ecdysozoa</taxon>
        <taxon>Arthropoda</taxon>
        <taxon>Crustacea</taxon>
        <taxon>Branchiopoda</taxon>
        <taxon>Diplostraca</taxon>
        <taxon>Cladocera</taxon>
        <taxon>Anomopoda</taxon>
        <taxon>Daphniidae</taxon>
        <taxon>Daphnia</taxon>
    </lineage>
</organism>
<comment type="caution">
    <text evidence="1">The sequence shown here is derived from an EMBL/GenBank/DDBJ whole genome shotgun (WGS) entry which is preliminary data.</text>
</comment>
<dbReference type="EMBL" id="JAOYFB010000038">
    <property type="protein sequence ID" value="KAK4026781.1"/>
    <property type="molecule type" value="Genomic_DNA"/>
</dbReference>
<gene>
    <name evidence="1" type="ORF">OUZ56_015807</name>
</gene>
<dbReference type="Proteomes" id="UP001234178">
    <property type="component" value="Unassembled WGS sequence"/>
</dbReference>
<evidence type="ECO:0000313" key="1">
    <source>
        <dbReference type="EMBL" id="KAK4026781.1"/>
    </source>
</evidence>
<evidence type="ECO:0000313" key="2">
    <source>
        <dbReference type="Proteomes" id="UP001234178"/>
    </source>
</evidence>
<keyword evidence="2" id="KW-1185">Reference proteome</keyword>
<protein>
    <submittedName>
        <fullName evidence="1">Uncharacterized protein</fullName>
    </submittedName>
</protein>